<organism evidence="1">
    <name type="scientific">marine sediment metagenome</name>
    <dbReference type="NCBI Taxonomy" id="412755"/>
    <lineage>
        <taxon>unclassified sequences</taxon>
        <taxon>metagenomes</taxon>
        <taxon>ecological metagenomes</taxon>
    </lineage>
</organism>
<accession>X1DNC4</accession>
<feature type="non-terminal residue" evidence="1">
    <location>
        <position position="95"/>
    </location>
</feature>
<sequence length="95" mass="11001">MLTTANWAKDSELHIASFFYLKPFPGTEVADMVPDDFSDVNLDDYNARSTVNLSAATDHELFSANKYAYRHFYLLPRRIARIIKIVPKNYRTLIN</sequence>
<gene>
    <name evidence="1" type="ORF">S01H4_60841</name>
</gene>
<comment type="caution">
    <text evidence="1">The sequence shown here is derived from an EMBL/GenBank/DDBJ whole genome shotgun (WGS) entry which is preliminary data.</text>
</comment>
<evidence type="ECO:0000313" key="1">
    <source>
        <dbReference type="EMBL" id="GAH06464.1"/>
    </source>
</evidence>
<proteinExistence type="predicted"/>
<name>X1DNC4_9ZZZZ</name>
<reference evidence="1" key="1">
    <citation type="journal article" date="2014" name="Front. Microbiol.">
        <title>High frequency of phylogenetically diverse reductive dehalogenase-homologous genes in deep subseafloor sedimentary metagenomes.</title>
        <authorList>
            <person name="Kawai M."/>
            <person name="Futagami T."/>
            <person name="Toyoda A."/>
            <person name="Takaki Y."/>
            <person name="Nishi S."/>
            <person name="Hori S."/>
            <person name="Arai W."/>
            <person name="Tsubouchi T."/>
            <person name="Morono Y."/>
            <person name="Uchiyama I."/>
            <person name="Ito T."/>
            <person name="Fujiyama A."/>
            <person name="Inagaki F."/>
            <person name="Takami H."/>
        </authorList>
    </citation>
    <scope>NUCLEOTIDE SEQUENCE</scope>
    <source>
        <strain evidence="1">Expedition CK06-06</strain>
    </source>
</reference>
<protein>
    <submittedName>
        <fullName evidence="1">Uncharacterized protein</fullName>
    </submittedName>
</protein>
<dbReference type="AlphaFoldDB" id="X1DNC4"/>
<dbReference type="EMBL" id="BART01035958">
    <property type="protein sequence ID" value="GAH06464.1"/>
    <property type="molecule type" value="Genomic_DNA"/>
</dbReference>